<proteinExistence type="predicted"/>
<dbReference type="RefSeq" id="WP_207857951.1">
    <property type="nucleotide sequence ID" value="NZ_JAFREP010000005.1"/>
</dbReference>
<evidence type="ECO:0000313" key="1">
    <source>
        <dbReference type="EMBL" id="MBO1318279.1"/>
    </source>
</evidence>
<dbReference type="EMBL" id="JAFREP010000005">
    <property type="protein sequence ID" value="MBO1318279.1"/>
    <property type="molecule type" value="Genomic_DNA"/>
</dbReference>
<gene>
    <name evidence="1" type="ORF">J3U88_07425</name>
</gene>
<name>A0A8J7Q5J6_9BACT</name>
<organism evidence="1 2">
    <name type="scientific">Acanthopleuribacter pedis</name>
    <dbReference type="NCBI Taxonomy" id="442870"/>
    <lineage>
        <taxon>Bacteria</taxon>
        <taxon>Pseudomonadati</taxon>
        <taxon>Acidobacteriota</taxon>
        <taxon>Holophagae</taxon>
        <taxon>Acanthopleuribacterales</taxon>
        <taxon>Acanthopleuribacteraceae</taxon>
        <taxon>Acanthopleuribacter</taxon>
    </lineage>
</organism>
<sequence>MPSLSIEFHAEPQELKEFIRDVALDQNLVLVLPRFQPFSINILNPETFHDHPLGNGVKDLNRFFLSRGMPDRDASSQMEFLDKNPALIIFDIGSYTSQELYGSWFSIKTEDTEMLETAKTISRGLKKITKAGAGYKTSSSDVGYDRNHRHTQKARDLYAQGVKMLPVAGAIEYLFDVPKPERKTKQPVQ</sequence>
<dbReference type="Proteomes" id="UP000664417">
    <property type="component" value="Unassembled WGS sequence"/>
</dbReference>
<evidence type="ECO:0000313" key="2">
    <source>
        <dbReference type="Proteomes" id="UP000664417"/>
    </source>
</evidence>
<keyword evidence="2" id="KW-1185">Reference proteome</keyword>
<comment type="caution">
    <text evidence="1">The sequence shown here is derived from an EMBL/GenBank/DDBJ whole genome shotgun (WGS) entry which is preliminary data.</text>
</comment>
<accession>A0A8J7Q5J6</accession>
<dbReference type="AlphaFoldDB" id="A0A8J7Q5J6"/>
<protein>
    <submittedName>
        <fullName evidence="1">Uncharacterized protein</fullName>
    </submittedName>
</protein>
<reference evidence="1" key="1">
    <citation type="submission" date="2021-03" db="EMBL/GenBank/DDBJ databases">
        <authorList>
            <person name="Wang G."/>
        </authorList>
    </citation>
    <scope>NUCLEOTIDE SEQUENCE</scope>
    <source>
        <strain evidence="1">KCTC 12899</strain>
    </source>
</reference>